<dbReference type="Gene3D" id="3.10.450.50">
    <property type="match status" value="1"/>
</dbReference>
<sequence>MHRNEALIKRFYCAFSRRDAATMAACYAPDAVFRDPAFELRGERIGQMWSMLTSQAGPDFKIEFEGVQADEQQGRAHWEADYTFSTSGRPVHNIIEARFTFENGLIKTHVDDFNFWRWSQQALGLPGLLLGWTPLLQNKVREQAAKRLERFAARKPA</sequence>
<protein>
    <submittedName>
        <fullName evidence="2">Nuclear transport factor 2 family protein</fullName>
    </submittedName>
</protein>
<evidence type="ECO:0000259" key="1">
    <source>
        <dbReference type="Pfam" id="PF12680"/>
    </source>
</evidence>
<dbReference type="EMBL" id="JBHRTI010000004">
    <property type="protein sequence ID" value="MFC3148103.1"/>
    <property type="molecule type" value="Genomic_DNA"/>
</dbReference>
<keyword evidence="3" id="KW-1185">Reference proteome</keyword>
<dbReference type="RefSeq" id="WP_377304275.1">
    <property type="nucleotide sequence ID" value="NZ_CP180191.1"/>
</dbReference>
<evidence type="ECO:0000313" key="2">
    <source>
        <dbReference type="EMBL" id="MFC3148103.1"/>
    </source>
</evidence>
<name>A0ABV7H634_9BURK</name>
<feature type="domain" description="SnoaL-like" evidence="1">
    <location>
        <begin position="8"/>
        <end position="109"/>
    </location>
</feature>
<dbReference type="InterPro" id="IPR032710">
    <property type="entry name" value="NTF2-like_dom_sf"/>
</dbReference>
<comment type="caution">
    <text evidence="2">The sequence shown here is derived from an EMBL/GenBank/DDBJ whole genome shotgun (WGS) entry which is preliminary data.</text>
</comment>
<reference evidence="3" key="1">
    <citation type="journal article" date="2019" name="Int. J. Syst. Evol. Microbiol.">
        <title>The Global Catalogue of Microorganisms (GCM) 10K type strain sequencing project: providing services to taxonomists for standard genome sequencing and annotation.</title>
        <authorList>
            <consortium name="The Broad Institute Genomics Platform"/>
            <consortium name="The Broad Institute Genome Sequencing Center for Infectious Disease"/>
            <person name="Wu L."/>
            <person name="Ma J."/>
        </authorList>
    </citation>
    <scope>NUCLEOTIDE SEQUENCE [LARGE SCALE GENOMIC DNA]</scope>
    <source>
        <strain evidence="3">KCTC 52168</strain>
    </source>
</reference>
<organism evidence="2 3">
    <name type="scientific">Piscinibacterium candidicorallinum</name>
    <dbReference type="NCBI Taxonomy" id="1793872"/>
    <lineage>
        <taxon>Bacteria</taxon>
        <taxon>Pseudomonadati</taxon>
        <taxon>Pseudomonadota</taxon>
        <taxon>Betaproteobacteria</taxon>
        <taxon>Burkholderiales</taxon>
        <taxon>Piscinibacterium</taxon>
    </lineage>
</organism>
<proteinExistence type="predicted"/>
<evidence type="ECO:0000313" key="3">
    <source>
        <dbReference type="Proteomes" id="UP001595556"/>
    </source>
</evidence>
<dbReference type="SUPFAM" id="SSF54427">
    <property type="entry name" value="NTF2-like"/>
    <property type="match status" value="1"/>
</dbReference>
<accession>A0ABV7H634</accession>
<dbReference type="InterPro" id="IPR037401">
    <property type="entry name" value="SnoaL-like"/>
</dbReference>
<gene>
    <name evidence="2" type="ORF">ACFOEN_10660</name>
</gene>
<dbReference type="Pfam" id="PF12680">
    <property type="entry name" value="SnoaL_2"/>
    <property type="match status" value="1"/>
</dbReference>
<dbReference type="Proteomes" id="UP001595556">
    <property type="component" value="Unassembled WGS sequence"/>
</dbReference>